<gene>
    <name evidence="1" type="ORF">JCM17845_10620</name>
</gene>
<reference evidence="1 2" key="1">
    <citation type="submission" date="2019-09" db="EMBL/GenBank/DDBJ databases">
        <title>NBRP : Genome information of microbial organism related human and environment.</title>
        <authorList>
            <person name="Hattori M."/>
            <person name="Oshima K."/>
            <person name="Inaba H."/>
            <person name="Suda W."/>
            <person name="Sakamoto M."/>
            <person name="Iino T."/>
            <person name="Kitahara M."/>
            <person name="Oshida Y."/>
            <person name="Iida T."/>
            <person name="Kudo T."/>
            <person name="Itoh T."/>
            <person name="Ohkuma M."/>
        </authorList>
    </citation>
    <scope>NUCLEOTIDE SEQUENCE [LARGE SCALE GENOMIC DNA]</scope>
    <source>
        <strain evidence="1 2">Mie-1</strain>
    </source>
</reference>
<keyword evidence="2" id="KW-1185">Reference proteome</keyword>
<accession>A0A5A7MZP9</accession>
<protein>
    <submittedName>
        <fullName evidence="1">Uncharacterized protein</fullName>
    </submittedName>
</protein>
<dbReference type="Proteomes" id="UP000325187">
    <property type="component" value="Unassembled WGS sequence"/>
</dbReference>
<dbReference type="AlphaFoldDB" id="A0A5A7MZP9"/>
<name>A0A5A7MZP9_9PROT</name>
<organism evidence="1 2">
    <name type="scientific">Iodidimonas gelatinilytica</name>
    <dbReference type="NCBI Taxonomy" id="1236966"/>
    <lineage>
        <taxon>Bacteria</taxon>
        <taxon>Pseudomonadati</taxon>
        <taxon>Pseudomonadota</taxon>
        <taxon>Alphaproteobacteria</taxon>
        <taxon>Iodidimonadales</taxon>
        <taxon>Iodidimonadaceae</taxon>
        <taxon>Iodidimonas</taxon>
    </lineage>
</organism>
<comment type="caution">
    <text evidence="1">The sequence shown here is derived from an EMBL/GenBank/DDBJ whole genome shotgun (WGS) entry which is preliminary data.</text>
</comment>
<proteinExistence type="predicted"/>
<evidence type="ECO:0000313" key="2">
    <source>
        <dbReference type="Proteomes" id="UP000325187"/>
    </source>
</evidence>
<dbReference type="EMBL" id="BKCM01000004">
    <property type="protein sequence ID" value="GER00439.1"/>
    <property type="molecule type" value="Genomic_DNA"/>
</dbReference>
<sequence>MIIGRSPRQQFVPRNACDLKREAERLFLIGEVFAHTGLKAPQRLRAMPRVTRETWANTRVQLGNAVNKGVQRLRRE</sequence>
<evidence type="ECO:0000313" key="1">
    <source>
        <dbReference type="EMBL" id="GER00439.1"/>
    </source>
</evidence>